<dbReference type="PROSITE" id="PS51257">
    <property type="entry name" value="PROKAR_LIPOPROTEIN"/>
    <property type="match status" value="1"/>
</dbReference>
<feature type="chain" id="PRO_5038932038" evidence="1">
    <location>
        <begin position="19"/>
        <end position="371"/>
    </location>
</feature>
<dbReference type="EMBL" id="JACRTF010000001">
    <property type="protein sequence ID" value="MBC8591933.1"/>
    <property type="molecule type" value="Genomic_DNA"/>
</dbReference>
<gene>
    <name evidence="2" type="ORF">H8744_01485</name>
</gene>
<comment type="caution">
    <text evidence="2">The sequence shown here is derived from an EMBL/GenBank/DDBJ whole genome shotgun (WGS) entry which is preliminary data.</text>
</comment>
<protein>
    <submittedName>
        <fullName evidence="2">Uncharacterized protein</fullName>
    </submittedName>
</protein>
<evidence type="ECO:0000256" key="1">
    <source>
        <dbReference type="SAM" id="SignalP"/>
    </source>
</evidence>
<organism evidence="2 3">
    <name type="scientific">Jilunia laotingensis</name>
    <dbReference type="NCBI Taxonomy" id="2763675"/>
    <lineage>
        <taxon>Bacteria</taxon>
        <taxon>Pseudomonadati</taxon>
        <taxon>Bacteroidota</taxon>
        <taxon>Bacteroidia</taxon>
        <taxon>Bacteroidales</taxon>
        <taxon>Bacteroidaceae</taxon>
        <taxon>Jilunia</taxon>
    </lineage>
</organism>
<proteinExistence type="predicted"/>
<accession>A0A926EXW7</accession>
<evidence type="ECO:0000313" key="2">
    <source>
        <dbReference type="EMBL" id="MBC8591933.1"/>
    </source>
</evidence>
<sequence length="371" mass="41564">MKKKVVFLFFLISIIVTAACNDEKEITDPVIGGKGDEGIEDTVIYLNHFISGEFYGDSNGNGTNFISMVLSDGLDWNREQEGYTKNGKYVLLEINSKMRSDYMPEVGTYKPVSLVGSLVGTFNPGELICSDGPCYAVSTYLSEVDREGHEIFTALTTGKIVISKNEDEVYSIVMDMEDEDDNPVHVVYEGKLPLIFVGYKYEPQQVSELNLVLEEVVRTEYWGDFFKNGTSDILLDFTTSDGKYGVGLELFCPPGDRTSITTGSYTFSMEEKEMTAKPGYFNPYGTLYPSYAFKLGKAEYESIWWLSLGKVDVNRSDDGKYRIEVDGYSYFGSHIKAVYDGELTISDATMAPVMKVRALNRMETKSNSVLK</sequence>
<keyword evidence="3" id="KW-1185">Reference proteome</keyword>
<dbReference type="Proteomes" id="UP000651085">
    <property type="component" value="Unassembled WGS sequence"/>
</dbReference>
<feature type="signal peptide" evidence="1">
    <location>
        <begin position="1"/>
        <end position="18"/>
    </location>
</feature>
<keyword evidence="1" id="KW-0732">Signal</keyword>
<name>A0A926EXW7_9BACT</name>
<evidence type="ECO:0000313" key="3">
    <source>
        <dbReference type="Proteomes" id="UP000651085"/>
    </source>
</evidence>
<dbReference type="RefSeq" id="WP_262433150.1">
    <property type="nucleotide sequence ID" value="NZ_JACRTF010000001.1"/>
</dbReference>
<reference evidence="2" key="1">
    <citation type="submission" date="2020-08" db="EMBL/GenBank/DDBJ databases">
        <title>Genome public.</title>
        <authorList>
            <person name="Liu C."/>
            <person name="Sun Q."/>
        </authorList>
    </citation>
    <scope>NUCLEOTIDE SEQUENCE</scope>
    <source>
        <strain evidence="2">N12</strain>
    </source>
</reference>
<dbReference type="AlphaFoldDB" id="A0A926EXW7"/>